<evidence type="ECO:0000256" key="2">
    <source>
        <dbReference type="ARBA" id="ARBA00023180"/>
    </source>
</evidence>
<accession>A0A6A6RII5</accession>
<dbReference type="Gene3D" id="3.50.50.60">
    <property type="entry name" value="FAD/NAD(P)-binding domain"/>
    <property type="match status" value="1"/>
</dbReference>
<dbReference type="PIRSF" id="PIRSF000137">
    <property type="entry name" value="Alcohol_oxidase"/>
    <property type="match status" value="1"/>
</dbReference>
<dbReference type="OrthoDB" id="269227at2759"/>
<dbReference type="SUPFAM" id="SSF54373">
    <property type="entry name" value="FAD-linked reductases, C-terminal domain"/>
    <property type="match status" value="1"/>
</dbReference>
<dbReference type="GO" id="GO:0016614">
    <property type="term" value="F:oxidoreductase activity, acting on CH-OH group of donors"/>
    <property type="evidence" value="ECO:0007669"/>
    <property type="project" value="InterPro"/>
</dbReference>
<dbReference type="Proteomes" id="UP000799753">
    <property type="component" value="Unassembled WGS sequence"/>
</dbReference>
<reference evidence="5" key="1">
    <citation type="journal article" date="2020" name="Stud. Mycol.">
        <title>101 Dothideomycetes genomes: a test case for predicting lifestyles and emergence of pathogens.</title>
        <authorList>
            <person name="Haridas S."/>
            <person name="Albert R."/>
            <person name="Binder M."/>
            <person name="Bloem J."/>
            <person name="Labutti K."/>
            <person name="Salamov A."/>
            <person name="Andreopoulos B."/>
            <person name="Baker S."/>
            <person name="Barry K."/>
            <person name="Bills G."/>
            <person name="Bluhm B."/>
            <person name="Cannon C."/>
            <person name="Castanera R."/>
            <person name="Culley D."/>
            <person name="Daum C."/>
            <person name="Ezra D."/>
            <person name="Gonzalez J."/>
            <person name="Henrissat B."/>
            <person name="Kuo A."/>
            <person name="Liang C."/>
            <person name="Lipzen A."/>
            <person name="Lutzoni F."/>
            <person name="Magnuson J."/>
            <person name="Mondo S."/>
            <person name="Nolan M."/>
            <person name="Ohm R."/>
            <person name="Pangilinan J."/>
            <person name="Park H.-J."/>
            <person name="Ramirez L."/>
            <person name="Alfaro M."/>
            <person name="Sun H."/>
            <person name="Tritt A."/>
            <person name="Yoshinaga Y."/>
            <person name="Zwiers L.-H."/>
            <person name="Turgeon B."/>
            <person name="Goodwin S."/>
            <person name="Spatafora J."/>
            <person name="Crous P."/>
            <person name="Grigoriev I."/>
        </authorList>
    </citation>
    <scope>NUCLEOTIDE SEQUENCE</scope>
    <source>
        <strain evidence="5">CBS 473.64</strain>
    </source>
</reference>
<dbReference type="EMBL" id="MU006850">
    <property type="protein sequence ID" value="KAF2634231.1"/>
    <property type="molecule type" value="Genomic_DNA"/>
</dbReference>
<evidence type="ECO:0000256" key="3">
    <source>
        <dbReference type="PIRSR" id="PIRSR000137-1"/>
    </source>
</evidence>
<organism evidence="5 6">
    <name type="scientific">Massarina eburnea CBS 473.64</name>
    <dbReference type="NCBI Taxonomy" id="1395130"/>
    <lineage>
        <taxon>Eukaryota</taxon>
        <taxon>Fungi</taxon>
        <taxon>Dikarya</taxon>
        <taxon>Ascomycota</taxon>
        <taxon>Pezizomycotina</taxon>
        <taxon>Dothideomycetes</taxon>
        <taxon>Pleosporomycetidae</taxon>
        <taxon>Pleosporales</taxon>
        <taxon>Massarineae</taxon>
        <taxon>Massarinaceae</taxon>
        <taxon>Massarina</taxon>
    </lineage>
</organism>
<evidence type="ECO:0000256" key="1">
    <source>
        <dbReference type="ARBA" id="ARBA00010790"/>
    </source>
</evidence>
<name>A0A6A6RII5_9PLEO</name>
<dbReference type="AlphaFoldDB" id="A0A6A6RII5"/>
<protein>
    <submittedName>
        <fullName evidence="5">Alcohol oxidase</fullName>
    </submittedName>
</protein>
<dbReference type="Pfam" id="PF05199">
    <property type="entry name" value="GMC_oxred_C"/>
    <property type="match status" value="1"/>
</dbReference>
<sequence length="620" mass="66579">MSFAKLIHSGIIGASGASAQFFPQYIGNRLTGSSFGVPGRDATYDYVIIGGGTAGNVVAARLIEKTNATVAIIEAGSFSELNNGNQSQVPYYCLQYAGLDWQPLIDWGLVANGEPGTNGRRLHYAQGKALGGSSIRNQMYYNRGTKGSYDLWAQEVGDESYAWDNILPFFERSVNFTKPNMEIRAANATANYSIQATQQTSGPLHITYPNYAQPIGSYGPEAFAAAGFPPSPDVISGVLDGYGYFTFTYEPETQLRSSSESAFLSQAIRSNRLTVYQSSLARRVLFNGNRTAVGVEVELQGLSPYVVHANKEVVLSAGPMHSPQLLMLSGIGPKNTLSKYNISTVSNLPGVGQNMHDSCNIGQVSFQMSTPSQSSLLKTSELLQTAETQFISNGSGPLTNVGGDFAAWEKLPSAFRQNFSAATREALDQWPDDWPELELVLGDGPFDPDTGSGEGAGNYYGSIAILLVAATSRGNVSINSSSVHNQPVIHANRLESQADQEVAVAAYRRVLSIVQRLGARVGDFQSPNATVFASDTSLLEWIKAEGVGEIHHGSSTCRMGTVNDTMAVVDSKGRVFGVQGLRVVDSSSFRFTPPGHTQGPTYGHAEKLVQDIINTIQQGR</sequence>
<evidence type="ECO:0000313" key="5">
    <source>
        <dbReference type="EMBL" id="KAF2634231.1"/>
    </source>
</evidence>
<keyword evidence="6" id="KW-1185">Reference proteome</keyword>
<dbReference type="SUPFAM" id="SSF51905">
    <property type="entry name" value="FAD/NAD(P)-binding domain"/>
    <property type="match status" value="1"/>
</dbReference>
<keyword evidence="2" id="KW-0325">Glycoprotein</keyword>
<dbReference type="GO" id="GO:0044550">
    <property type="term" value="P:secondary metabolite biosynthetic process"/>
    <property type="evidence" value="ECO:0007669"/>
    <property type="project" value="TreeGrafter"/>
</dbReference>
<feature type="active site" description="Proton donor" evidence="3">
    <location>
        <position position="552"/>
    </location>
</feature>
<evidence type="ECO:0000259" key="4">
    <source>
        <dbReference type="PROSITE" id="PS00624"/>
    </source>
</evidence>
<feature type="domain" description="Glucose-methanol-choline oxidoreductase N-terminal" evidence="4">
    <location>
        <begin position="318"/>
        <end position="332"/>
    </location>
</feature>
<comment type="similarity">
    <text evidence="1">Belongs to the GMC oxidoreductase family.</text>
</comment>
<dbReference type="InterPro" id="IPR036188">
    <property type="entry name" value="FAD/NAD-bd_sf"/>
</dbReference>
<dbReference type="PROSITE" id="PS00624">
    <property type="entry name" value="GMC_OXRED_2"/>
    <property type="match status" value="1"/>
</dbReference>
<evidence type="ECO:0000313" key="6">
    <source>
        <dbReference type="Proteomes" id="UP000799753"/>
    </source>
</evidence>
<dbReference type="Pfam" id="PF00732">
    <property type="entry name" value="GMC_oxred_N"/>
    <property type="match status" value="1"/>
</dbReference>
<proteinExistence type="inferred from homology"/>
<dbReference type="InterPro" id="IPR012132">
    <property type="entry name" value="GMC_OxRdtase"/>
</dbReference>
<dbReference type="GO" id="GO:0050660">
    <property type="term" value="F:flavin adenine dinucleotide binding"/>
    <property type="evidence" value="ECO:0007669"/>
    <property type="project" value="InterPro"/>
</dbReference>
<gene>
    <name evidence="5" type="ORF">P280DRAFT_554734</name>
</gene>
<dbReference type="PANTHER" id="PTHR11552:SF138">
    <property type="entry name" value="DEHYDROGENASE PKFF-RELATED"/>
    <property type="match status" value="1"/>
</dbReference>
<dbReference type="Gene3D" id="3.30.560.10">
    <property type="entry name" value="Glucose Oxidase, domain 3"/>
    <property type="match status" value="1"/>
</dbReference>
<dbReference type="PANTHER" id="PTHR11552">
    <property type="entry name" value="GLUCOSE-METHANOL-CHOLINE GMC OXIDOREDUCTASE"/>
    <property type="match status" value="1"/>
</dbReference>
<feature type="active site" description="Proton acceptor" evidence="3">
    <location>
        <position position="596"/>
    </location>
</feature>
<dbReference type="InterPro" id="IPR000172">
    <property type="entry name" value="GMC_OxRdtase_N"/>
</dbReference>
<dbReference type="InterPro" id="IPR007867">
    <property type="entry name" value="GMC_OxRtase_C"/>
</dbReference>